<evidence type="ECO:0000313" key="2">
    <source>
        <dbReference type="Proteomes" id="UP000036166"/>
    </source>
</evidence>
<reference evidence="1 2" key="1">
    <citation type="submission" date="2015-06" db="EMBL/GenBank/DDBJ databases">
        <title>Draft Genome Sequence of Parabacteroides goldsteinii with Putative Novel Metallo-Beta-Lactamases Isolated from a Blood Culture from a Human Patient.</title>
        <authorList>
            <person name="Krogh T.J."/>
            <person name="Agergaard C.N."/>
            <person name="Moller-Jensen J."/>
            <person name="Justesen U.S."/>
        </authorList>
    </citation>
    <scope>NUCLEOTIDE SEQUENCE [LARGE SCALE GENOMIC DNA]</scope>
    <source>
        <strain evidence="1 2">910340</strain>
    </source>
</reference>
<dbReference type="AlphaFoldDB" id="A0A0J6CHV2"/>
<comment type="caution">
    <text evidence="1">The sequence shown here is derived from an EMBL/GenBank/DDBJ whole genome shotgun (WGS) entry which is preliminary data.</text>
</comment>
<protein>
    <submittedName>
        <fullName evidence="1">Uncharacterized protein</fullName>
    </submittedName>
</protein>
<dbReference type="PATRIC" id="fig|328812.4.peg.4069"/>
<organism evidence="1 2">
    <name type="scientific">Parabacteroides goldsteinii</name>
    <dbReference type="NCBI Taxonomy" id="328812"/>
    <lineage>
        <taxon>Bacteria</taxon>
        <taxon>Pseudomonadati</taxon>
        <taxon>Bacteroidota</taxon>
        <taxon>Bacteroidia</taxon>
        <taxon>Bacteroidales</taxon>
        <taxon>Tannerellaceae</taxon>
        <taxon>Parabacteroides</taxon>
    </lineage>
</organism>
<proteinExistence type="predicted"/>
<dbReference type="Proteomes" id="UP000036166">
    <property type="component" value="Unassembled WGS sequence"/>
</dbReference>
<accession>A0A0J6CHV2</accession>
<sequence length="86" mass="9863">MGAPTVFTGCCSCFRWLLQSNKIAAAANLFGGRWGRQKEGFENFIIRCSLFLLRSVRRRNKEHTIQKFPKKPFCRPHPPPILKTGV</sequence>
<name>A0A0J6CHV2_9BACT</name>
<dbReference type="EMBL" id="LFJV01000051">
    <property type="protein sequence ID" value="KMM32768.1"/>
    <property type="molecule type" value="Genomic_DNA"/>
</dbReference>
<gene>
    <name evidence="1" type="ORF">ACM15_15615</name>
</gene>
<evidence type="ECO:0000313" key="1">
    <source>
        <dbReference type="EMBL" id="KMM32768.1"/>
    </source>
</evidence>